<evidence type="ECO:0000313" key="2">
    <source>
        <dbReference type="EMBL" id="AZJ33449.1"/>
    </source>
</evidence>
<protein>
    <recommendedName>
        <fullName evidence="4">Lipoprotein</fullName>
    </recommendedName>
</protein>
<accession>A0ABM7CI19</accession>
<feature type="signal peptide" evidence="1">
    <location>
        <begin position="1"/>
        <end position="21"/>
    </location>
</feature>
<feature type="chain" id="PRO_5046098833" description="Lipoprotein" evidence="1">
    <location>
        <begin position="22"/>
        <end position="159"/>
    </location>
</feature>
<proteinExistence type="predicted"/>
<sequence length="159" mass="18817">MKNIILLILFISFFSSCSSLPKFEELKNKNTLFIYLEKSSDENYKNIEIRKKTKNYKGLNYLKYEINGIFTPFLKYSDYENFNDMLNKTNKSIVFYVNKSFLQKNKDIIITQKLIDKVGVNKVFKLLGSSKNIFLIDKKEIKGNKVLVRQVKYQSYAEE</sequence>
<evidence type="ECO:0000256" key="1">
    <source>
        <dbReference type="SAM" id="SignalP"/>
    </source>
</evidence>
<dbReference type="Proteomes" id="UP000269693">
    <property type="component" value="Chromosome"/>
</dbReference>
<reference evidence="2 3" key="1">
    <citation type="submission" date="2018-09" db="EMBL/GenBank/DDBJ databases">
        <title>Insights into the microbiota of Asian seabass (Lates calcarifer) with tenacibaculosis symptoms and description of sp. nov. Tenacibaculum singaporense.</title>
        <authorList>
            <person name="Miyake S."/>
            <person name="Soh M."/>
            <person name="Azman M.N."/>
            <person name="Ngoh S.Y."/>
            <person name="Orban L."/>
            <person name="Seedorf H."/>
        </authorList>
    </citation>
    <scope>NUCLEOTIDE SEQUENCE [LARGE SCALE GENOMIC DNA]</scope>
    <source>
        <strain evidence="2 3">DSM 13764</strain>
    </source>
</reference>
<dbReference type="EMBL" id="CP032544">
    <property type="protein sequence ID" value="AZJ33449.1"/>
    <property type="molecule type" value="Genomic_DNA"/>
</dbReference>
<dbReference type="RefSeq" id="WP_073182004.1">
    <property type="nucleotide sequence ID" value="NZ_CP032544.1"/>
</dbReference>
<evidence type="ECO:0000313" key="3">
    <source>
        <dbReference type="Proteomes" id="UP000269693"/>
    </source>
</evidence>
<keyword evidence="1" id="KW-0732">Signal</keyword>
<dbReference type="PROSITE" id="PS51257">
    <property type="entry name" value="PROKAR_LIPOPROTEIN"/>
    <property type="match status" value="1"/>
</dbReference>
<name>A0ABM7CI19_9FLAO</name>
<organism evidence="2 3">
    <name type="scientific">Tenacibaculum mesophilum</name>
    <dbReference type="NCBI Taxonomy" id="104268"/>
    <lineage>
        <taxon>Bacteria</taxon>
        <taxon>Pseudomonadati</taxon>
        <taxon>Bacteroidota</taxon>
        <taxon>Flavobacteriia</taxon>
        <taxon>Flavobacteriales</taxon>
        <taxon>Flavobacteriaceae</taxon>
        <taxon>Tenacibaculum</taxon>
    </lineage>
</organism>
<gene>
    <name evidence="2" type="ORF">D6200_13095</name>
</gene>
<evidence type="ECO:0008006" key="4">
    <source>
        <dbReference type="Google" id="ProtNLM"/>
    </source>
</evidence>
<keyword evidence="3" id="KW-1185">Reference proteome</keyword>